<comment type="caution">
    <text evidence="3">The sequence shown here is derived from an EMBL/GenBank/DDBJ whole genome shotgun (WGS) entry which is preliminary data.</text>
</comment>
<protein>
    <recommendedName>
        <fullName evidence="2">CHAT domain-containing protein</fullName>
    </recommendedName>
</protein>
<feature type="compositionally biased region" description="Low complexity" evidence="1">
    <location>
        <begin position="815"/>
        <end position="824"/>
    </location>
</feature>
<dbReference type="STRING" id="1440053.GCA_000718095_00305"/>
<proteinExistence type="predicted"/>
<dbReference type="Proteomes" id="UP000245992">
    <property type="component" value="Unassembled WGS sequence"/>
</dbReference>
<name>A0A2T7TAN9_9ACTN</name>
<gene>
    <name evidence="3" type="ORF">Y717_05880</name>
</gene>
<feature type="region of interest" description="Disordered" evidence="1">
    <location>
        <begin position="804"/>
        <end position="826"/>
    </location>
</feature>
<feature type="domain" description="CHAT" evidence="2">
    <location>
        <begin position="969"/>
        <end position="1297"/>
    </location>
</feature>
<evidence type="ECO:0000256" key="1">
    <source>
        <dbReference type="SAM" id="MobiDB-lite"/>
    </source>
</evidence>
<reference evidence="3 4" key="1">
    <citation type="submission" date="2013-12" db="EMBL/GenBank/DDBJ databases">
        <title>Annotated genome of Streptomyces scopuliridis.</title>
        <authorList>
            <person name="Olson J.B."/>
        </authorList>
    </citation>
    <scope>NUCLEOTIDE SEQUENCE [LARGE SCALE GENOMIC DNA]</scope>
    <source>
        <strain evidence="3 4">RB72</strain>
    </source>
</reference>
<dbReference type="Pfam" id="PF12770">
    <property type="entry name" value="CHAT"/>
    <property type="match status" value="1"/>
</dbReference>
<dbReference type="RefSeq" id="WP_051745321.1">
    <property type="nucleotide sequence ID" value="NZ_AZSP01000122.1"/>
</dbReference>
<organism evidence="3 4">
    <name type="scientific">Streptomyces scopuliridis RB72</name>
    <dbReference type="NCBI Taxonomy" id="1440053"/>
    <lineage>
        <taxon>Bacteria</taxon>
        <taxon>Bacillati</taxon>
        <taxon>Actinomycetota</taxon>
        <taxon>Actinomycetes</taxon>
        <taxon>Kitasatosporales</taxon>
        <taxon>Streptomycetaceae</taxon>
        <taxon>Streptomyces</taxon>
    </lineage>
</organism>
<dbReference type="EMBL" id="AZSP01000122">
    <property type="protein sequence ID" value="PVE12151.1"/>
    <property type="molecule type" value="Genomic_DNA"/>
</dbReference>
<evidence type="ECO:0000259" key="2">
    <source>
        <dbReference type="Pfam" id="PF12770"/>
    </source>
</evidence>
<accession>A0A2T7TAN9</accession>
<dbReference type="OrthoDB" id="4149784at2"/>
<evidence type="ECO:0000313" key="4">
    <source>
        <dbReference type="Proteomes" id="UP000245992"/>
    </source>
</evidence>
<keyword evidence="4" id="KW-1185">Reference proteome</keyword>
<sequence length="1298" mass="139631">MTEIHRMDPVERARQLADWGIALSDRFLVLGDRTAGADPLAPDRVREKAGQLAVQEARDVLMEADRELPLDDPRRLRLDVRLGSVLMIRHVRFGGEDEEREIALTVFRRVHNTARPGTWDHDYAQLWLGWLLFFPALPRQLRLGDPVDFESARRWMQAPPSDPAVRARLTANLDESIGYLQYSSVCPRWPEPVRAPLKLMLGLVPVLRMALGQPFDPLSLMRSLPLFQQGIGLMPKGAANRTELQTFAHLAALEVSRHTDGAPGETGPALEAAIDTLPPGHLLRDALLGELAQEYLERASDSGTDEDLGAASAVLARARAEITTDSPWYDSVLDLLGSRQFLEALRHRSPELVDESVVAGVRALLRWRPEGAPAPRAVPLNGLSEALDAADEVLERTAGLAPDDTHPGMAHLQVGGSLMLRAVISGETEDSRRALAHLRRATELIPAEHPVAPAALAMLGGTLDYHYLRHGTRQDAETGRIFLDHATGAAVAHRPVKRPARYQKFGETFRALALGLRAREEGDGAAEALAELRTLVGNDGSRLWPASLSIATAFGVLRQAVTNQNWDELPAALDLLDEAALGDDLAIPWLQPVAATFGGLAAVVRGAVRGDTAELRRGTSLLEELMADESRLPADIRLLGHSGLGSARLLLNLLNDDPEVLATALIDLERARERMGPDTPPSAAVAVLDGLADGYRRRGDPAAGDASAAVDAGLAVIRTVAAEVMLQRGAHHGLLPARGAARRAVRVAHWSLEDGHPRTAVEALELGRALVLRASTTATDVPDRLVAAGRADLADRWREHVLDSPAPVLPPAPPLATSASAPVSEGAPDAVVTESLRSTVRLLLEQGMPGGEIPSELRREALGVLAEHDGRHSLHEALTPAALGKSLAAVDADALVYLLDGPEDSEAPGAALLVDTDGRVVHVPLPGLAQRACGPLRSYISARAAFSRARGAERESVGTDWRAALEDLCDWAYPAAMGPVLDEIATWDRGQERDQDREWDSGRAPHLVLVPCSTLGVVTWHAARTPVPGTGDAAGHRYVIQDAVVSYAASGRQFAEAAGRDQLPPAEDPVIVLDPSGDLLWPVLEAEGIRDAHYPRARVLGAETETAEEHARLPERVLACLPSRGEPGASLLHLGCHADTREVPLDSALLFGETRESERVARTELTLPISRVLERAAGRRPGSPGGLVVLNACLSDLSERDHDEALTLATAFLTAGATGVVGSRWNVPDRPGGLLMTVLHHHLSQGVTPARALRAAQLWMLDPERAPVPGMSRLMAAQVPDTEHLHTYAWAAYTHQGR</sequence>
<evidence type="ECO:0000313" key="3">
    <source>
        <dbReference type="EMBL" id="PVE12151.1"/>
    </source>
</evidence>
<dbReference type="InterPro" id="IPR024983">
    <property type="entry name" value="CHAT_dom"/>
</dbReference>